<reference evidence="4 5" key="1">
    <citation type="submission" date="2019-08" db="EMBL/GenBank/DDBJ databases">
        <title>Actinomadura sp. nov. CYP1-5 isolated from mountain soil.</title>
        <authorList>
            <person name="Songsumanus A."/>
            <person name="Kuncharoen N."/>
            <person name="Kudo T."/>
            <person name="Yuki M."/>
            <person name="Igarashi Y."/>
            <person name="Tanasupawat S."/>
        </authorList>
    </citation>
    <scope>NUCLEOTIDE SEQUENCE [LARGE SCALE GENOMIC DNA]</scope>
    <source>
        <strain evidence="4 5">GKU157</strain>
    </source>
</reference>
<dbReference type="PANTHER" id="PTHR39081:SF1">
    <property type="entry name" value="MUT7-C RNASE DOMAIN-CONTAINING PROTEIN"/>
    <property type="match status" value="1"/>
</dbReference>
<sequence length="279" mass="30258">MLIRVEPDTKESQTTTEPEITIRVAEELLMFLPAVRRAPVNRVACDGTSTLGHLVESLGVPLPEAGPMTVGGEPAGPSTRPGPGDEVRVAAVPRPQAVPLEPGQVAPRFLLDVHLGTLARRMRLLGLDTAYHNDMDDPALVVQANEERRVLLTQDRGLLRRRALWFGAYVRGSRPDDQLRDLLDRFAPVQRPWTRCTACNGELVPVAKEEIENALQAGTRRSYDVYGRCSDCGKIYWRGAHGDHLERIVREARAYAAASEPAAGTASGTAAGTASGAGR</sequence>
<feature type="domain" description="Ubiquitin Mut7-C" evidence="3">
    <location>
        <begin position="18"/>
        <end position="91"/>
    </location>
</feature>
<protein>
    <recommendedName>
        <fullName evidence="6">Mut7-C ubiquitin/RNAse domain-containing protein</fullName>
    </recommendedName>
</protein>
<comment type="caution">
    <text evidence="4">The sequence shown here is derived from an EMBL/GenBank/DDBJ whole genome shotgun (WGS) entry which is preliminary data.</text>
</comment>
<dbReference type="OrthoDB" id="9797655at2"/>
<feature type="region of interest" description="Disordered" evidence="1">
    <location>
        <begin position="260"/>
        <end position="279"/>
    </location>
</feature>
<evidence type="ECO:0000313" key="4">
    <source>
        <dbReference type="EMBL" id="TYC14024.1"/>
    </source>
</evidence>
<evidence type="ECO:0000259" key="3">
    <source>
        <dbReference type="Pfam" id="PF14451"/>
    </source>
</evidence>
<feature type="region of interest" description="Disordered" evidence="1">
    <location>
        <begin position="67"/>
        <end position="86"/>
    </location>
</feature>
<evidence type="ECO:0000259" key="2">
    <source>
        <dbReference type="Pfam" id="PF01927"/>
    </source>
</evidence>
<dbReference type="PANTHER" id="PTHR39081">
    <property type="entry name" value="MUT7-C DOMAIN-CONTAINING PROTEIN"/>
    <property type="match status" value="1"/>
</dbReference>
<name>A0A5D0U7Q1_9ACTN</name>
<proteinExistence type="predicted"/>
<dbReference type="AlphaFoldDB" id="A0A5D0U7Q1"/>
<dbReference type="Pfam" id="PF14451">
    <property type="entry name" value="Ub-Mut7C"/>
    <property type="match status" value="1"/>
</dbReference>
<feature type="domain" description="Mut7-C RNAse" evidence="2">
    <location>
        <begin position="107"/>
        <end position="248"/>
    </location>
</feature>
<evidence type="ECO:0008006" key="6">
    <source>
        <dbReference type="Google" id="ProtNLM"/>
    </source>
</evidence>
<dbReference type="Pfam" id="PF01927">
    <property type="entry name" value="Mut7-C"/>
    <property type="match status" value="1"/>
</dbReference>
<gene>
    <name evidence="4" type="ORF">FXF65_18420</name>
</gene>
<evidence type="ECO:0000256" key="1">
    <source>
        <dbReference type="SAM" id="MobiDB-lite"/>
    </source>
</evidence>
<accession>A0A5D0U7Q1</accession>
<dbReference type="Proteomes" id="UP000322634">
    <property type="component" value="Unassembled WGS sequence"/>
</dbReference>
<dbReference type="RefSeq" id="WP_148351566.1">
    <property type="nucleotide sequence ID" value="NZ_JBHSBF010000010.1"/>
</dbReference>
<evidence type="ECO:0000313" key="5">
    <source>
        <dbReference type="Proteomes" id="UP000322634"/>
    </source>
</evidence>
<dbReference type="InterPro" id="IPR002782">
    <property type="entry name" value="Mut7-C_RNAse_dom"/>
</dbReference>
<dbReference type="EMBL" id="VSFF01000007">
    <property type="protein sequence ID" value="TYC14024.1"/>
    <property type="molecule type" value="Genomic_DNA"/>
</dbReference>
<dbReference type="InterPro" id="IPR027798">
    <property type="entry name" value="Ub_Mut7C"/>
</dbReference>
<organism evidence="4 5">
    <name type="scientific">Actinomadura syzygii</name>
    <dbReference type="NCBI Taxonomy" id="1427538"/>
    <lineage>
        <taxon>Bacteria</taxon>
        <taxon>Bacillati</taxon>
        <taxon>Actinomycetota</taxon>
        <taxon>Actinomycetes</taxon>
        <taxon>Streptosporangiales</taxon>
        <taxon>Thermomonosporaceae</taxon>
        <taxon>Actinomadura</taxon>
    </lineage>
</organism>
<keyword evidence="5" id="KW-1185">Reference proteome</keyword>